<dbReference type="Pfam" id="PF00201">
    <property type="entry name" value="UDPGT"/>
    <property type="match status" value="1"/>
</dbReference>
<dbReference type="SUPFAM" id="SSF53756">
    <property type="entry name" value="UDP-Glycosyltransferase/glycogen phosphorylase"/>
    <property type="match status" value="1"/>
</dbReference>
<gene>
    <name evidence="5" type="ORF">SETIT_2G008400v2</name>
</gene>
<dbReference type="HOGENOM" id="CLU_001724_0_0_1"/>
<reference evidence="6" key="3">
    <citation type="submission" date="2018-08" db="UniProtKB">
        <authorList>
            <consortium name="EnsemblPlants"/>
        </authorList>
    </citation>
    <scope>IDENTIFICATION</scope>
    <source>
        <strain evidence="6">Yugu1</strain>
    </source>
</reference>
<dbReference type="CDD" id="cd03784">
    <property type="entry name" value="GT1_Gtf-like"/>
    <property type="match status" value="1"/>
</dbReference>
<dbReference type="EMBL" id="CM003529">
    <property type="protein sequence ID" value="RCV09204.1"/>
    <property type="molecule type" value="Genomic_DNA"/>
</dbReference>
<reference evidence="5" key="2">
    <citation type="submission" date="2015-07" db="EMBL/GenBank/DDBJ databases">
        <authorList>
            <person name="Noorani M."/>
        </authorList>
    </citation>
    <scope>NUCLEOTIDE SEQUENCE</scope>
    <source>
        <strain evidence="5">Yugu1</strain>
    </source>
</reference>
<sequence length="492" mass="52247">MSAAAAAHVLLFPWPVQGHINPMLHLASALLDAGLRVTFLHTDHNLRRLALAGAPAPPHHPRLRVLSVPDGLPDDHPRSVAGLMDLFESMRTAGCAAFCALLREETDASSRRPPVTCVVADGTMPFAIAAAEEAGVPALAFRTESACGFLCYLSVPRLLELGETPAASDEPVRGVPGMEGFLRRRDLPRVAPSSDADPVPVLLAVAGTAARCAESRAVILNTAASLEAETVARIVQRVRGDVFAVGPLHARPRPAGVEVEPAARDDDDGGCAAWLDGHADRSVVYLNLGSLTIISAEQLAELLRGLAVAGYPFLCVLRPDMVSDCGVGHESVVREAAAAAGKKALVVEWAAHRDVHRALRHRALGCFVTQAGWNSLLEAAAEGVPTVCWPYFADQQTVSRFVGAVWKTGLDMKDVLDGAVVARMVREAMDDPEIRAAAQDMARQLRVDVAPGGSSASHLERLVGFITDLSAGQDPSRDDDSRPLVRGLVKEK</sequence>
<evidence type="ECO:0008006" key="8">
    <source>
        <dbReference type="Google" id="ProtNLM"/>
    </source>
</evidence>
<feature type="region of interest" description="Disordered" evidence="3">
    <location>
        <begin position="472"/>
        <end position="492"/>
    </location>
</feature>
<feature type="signal peptide" evidence="4">
    <location>
        <begin position="1"/>
        <end position="18"/>
    </location>
</feature>
<protein>
    <recommendedName>
        <fullName evidence="8">Glycosyltransferase</fullName>
    </recommendedName>
</protein>
<dbReference type="eggNOG" id="KOG1192">
    <property type="taxonomic scope" value="Eukaryota"/>
</dbReference>
<evidence type="ECO:0000313" key="7">
    <source>
        <dbReference type="Proteomes" id="UP000004995"/>
    </source>
</evidence>
<dbReference type="PANTHER" id="PTHR11926">
    <property type="entry name" value="GLUCOSYL/GLUCURONOSYL TRANSFERASES"/>
    <property type="match status" value="1"/>
</dbReference>
<dbReference type="PANTHER" id="PTHR11926:SF1392">
    <property type="entry name" value="GLYCOSYLTRANSFERASE"/>
    <property type="match status" value="1"/>
</dbReference>
<evidence type="ECO:0000256" key="4">
    <source>
        <dbReference type="SAM" id="SignalP"/>
    </source>
</evidence>
<dbReference type="Gramene" id="KQL22195">
    <property type="protein sequence ID" value="KQL22195"/>
    <property type="gene ID" value="SETIT_029630mg"/>
</dbReference>
<dbReference type="EMBL" id="AGNK02000629">
    <property type="status" value="NOT_ANNOTATED_CDS"/>
    <property type="molecule type" value="Genomic_DNA"/>
</dbReference>
<evidence type="ECO:0000256" key="3">
    <source>
        <dbReference type="SAM" id="MobiDB-lite"/>
    </source>
</evidence>
<evidence type="ECO:0000256" key="1">
    <source>
        <dbReference type="ARBA" id="ARBA00009995"/>
    </source>
</evidence>
<reference evidence="5 7" key="1">
    <citation type="journal article" date="2012" name="Nat. Biotechnol.">
        <title>Reference genome sequence of the model plant Setaria.</title>
        <authorList>
            <person name="Bennetzen J.L."/>
            <person name="Schmutz J."/>
            <person name="Wang H."/>
            <person name="Percifield R."/>
            <person name="Hawkins J."/>
            <person name="Pontaroli A.C."/>
            <person name="Estep M."/>
            <person name="Feng L."/>
            <person name="Vaughn J.N."/>
            <person name="Grimwood J."/>
            <person name="Jenkins J."/>
            <person name="Barry K."/>
            <person name="Lindquist E."/>
            <person name="Hellsten U."/>
            <person name="Deshpande S."/>
            <person name="Wang X."/>
            <person name="Wu X."/>
            <person name="Mitros T."/>
            <person name="Triplett J."/>
            <person name="Yang X."/>
            <person name="Ye C.Y."/>
            <person name="Mauro-Herrera M."/>
            <person name="Wang L."/>
            <person name="Li P."/>
            <person name="Sharma M."/>
            <person name="Sharma R."/>
            <person name="Ronald P.C."/>
            <person name="Panaud O."/>
            <person name="Kellogg E.A."/>
            <person name="Brutnell T.P."/>
            <person name="Doust A.N."/>
            <person name="Tuskan G.A."/>
            <person name="Rokhsar D."/>
            <person name="Devos K.M."/>
        </authorList>
    </citation>
    <scope>NUCLEOTIDE SEQUENCE [LARGE SCALE GENOMIC DNA]</scope>
    <source>
        <strain evidence="7">cv. Yugu1</strain>
        <strain evidence="5">Yugu1</strain>
    </source>
</reference>
<dbReference type="OrthoDB" id="5835829at2759"/>
<dbReference type="AlphaFoldDB" id="K3ZSQ0"/>
<dbReference type="KEGG" id="sita:101782343"/>
<keyword evidence="7" id="KW-1185">Reference proteome</keyword>
<name>K3ZSQ0_SETIT</name>
<dbReference type="EnsemblPlants" id="KQL22195">
    <property type="protein sequence ID" value="KQL22195"/>
    <property type="gene ID" value="SETIT_029630mg"/>
</dbReference>
<dbReference type="GO" id="GO:0035251">
    <property type="term" value="F:UDP-glucosyltransferase activity"/>
    <property type="evidence" value="ECO:0000318"/>
    <property type="project" value="GO_Central"/>
</dbReference>
<dbReference type="Gene3D" id="3.40.50.2000">
    <property type="entry name" value="Glycogen Phosphorylase B"/>
    <property type="match status" value="2"/>
</dbReference>
<feature type="compositionally biased region" description="Basic and acidic residues" evidence="3">
    <location>
        <begin position="475"/>
        <end position="492"/>
    </location>
</feature>
<feature type="chain" id="PRO_5010128260" description="Glycosyltransferase" evidence="4">
    <location>
        <begin position="19"/>
        <end position="492"/>
    </location>
</feature>
<keyword evidence="2" id="KW-0808">Transferase</keyword>
<evidence type="ECO:0000313" key="6">
    <source>
        <dbReference type="EnsemblPlants" id="KQL22195"/>
    </source>
</evidence>
<dbReference type="FunCoup" id="K3ZSQ0">
    <property type="interactions" value="1"/>
</dbReference>
<dbReference type="Proteomes" id="UP000004995">
    <property type="component" value="Unassembled WGS sequence"/>
</dbReference>
<dbReference type="OMA" id="HCRNSRA"/>
<keyword evidence="4" id="KW-0732">Signal</keyword>
<proteinExistence type="inferred from homology"/>
<comment type="similarity">
    <text evidence="1">Belongs to the UDP-glycosyltransferase family.</text>
</comment>
<organism evidence="5">
    <name type="scientific">Setaria italica</name>
    <name type="common">Foxtail millet</name>
    <name type="synonym">Panicum italicum</name>
    <dbReference type="NCBI Taxonomy" id="4555"/>
    <lineage>
        <taxon>Eukaryota</taxon>
        <taxon>Viridiplantae</taxon>
        <taxon>Streptophyta</taxon>
        <taxon>Embryophyta</taxon>
        <taxon>Tracheophyta</taxon>
        <taxon>Spermatophyta</taxon>
        <taxon>Magnoliopsida</taxon>
        <taxon>Liliopsida</taxon>
        <taxon>Poales</taxon>
        <taxon>Poaceae</taxon>
        <taxon>PACMAD clade</taxon>
        <taxon>Panicoideae</taxon>
        <taxon>Panicodae</taxon>
        <taxon>Paniceae</taxon>
        <taxon>Cenchrinae</taxon>
        <taxon>Setaria</taxon>
    </lineage>
</organism>
<evidence type="ECO:0000313" key="5">
    <source>
        <dbReference type="EMBL" id="RCV09204.1"/>
    </source>
</evidence>
<accession>K3ZSQ0</accession>
<dbReference type="InterPro" id="IPR002213">
    <property type="entry name" value="UDP_glucos_trans"/>
</dbReference>
<evidence type="ECO:0000256" key="2">
    <source>
        <dbReference type="ARBA" id="ARBA00022679"/>
    </source>
</evidence>